<dbReference type="Proteomes" id="UP001150603">
    <property type="component" value="Unassembled WGS sequence"/>
</dbReference>
<sequence length="256" mass="28404">MRPTEPHYITYPPAPPPGAIHRTTSHTHGMQNHWQQPAPPGAVPTASAKRYTSNSPPTPHAPHTQPWTNGSYGEYPSPTSPQHDLRRSGQFHSPPSPAAAPSAVAPATKCKTYSEPDDEPTSGKRGRSSKEEEEEAVRILEERRKRNANASARFRKRRNERERELIDRCLYMEQKLLEVLGQKRFAEVVEKAPAAAAIEGVGKRVVPVAKNAGLSIDALTSAPTVEDVWETCEKLKELLNESMDRIQRLEEAAAKK</sequence>
<reference evidence="1" key="1">
    <citation type="submission" date="2022-07" db="EMBL/GenBank/DDBJ databases">
        <title>Phylogenomic reconstructions and comparative analyses of Kickxellomycotina fungi.</title>
        <authorList>
            <person name="Reynolds N.K."/>
            <person name="Stajich J.E."/>
            <person name="Barry K."/>
            <person name="Grigoriev I.V."/>
            <person name="Crous P."/>
            <person name="Smith M.E."/>
        </authorList>
    </citation>
    <scope>NUCLEOTIDE SEQUENCE</scope>
    <source>
        <strain evidence="1">NRRL 5244</strain>
    </source>
</reference>
<proteinExistence type="predicted"/>
<evidence type="ECO:0000313" key="2">
    <source>
        <dbReference type="Proteomes" id="UP001150603"/>
    </source>
</evidence>
<evidence type="ECO:0000313" key="1">
    <source>
        <dbReference type="EMBL" id="KAJ1950892.1"/>
    </source>
</evidence>
<gene>
    <name evidence="1" type="ORF">FBU59_000472</name>
</gene>
<dbReference type="EMBL" id="JANBPW010000100">
    <property type="protein sequence ID" value="KAJ1950892.1"/>
    <property type="molecule type" value="Genomic_DNA"/>
</dbReference>
<organism evidence="1 2">
    <name type="scientific">Linderina macrospora</name>
    <dbReference type="NCBI Taxonomy" id="4868"/>
    <lineage>
        <taxon>Eukaryota</taxon>
        <taxon>Fungi</taxon>
        <taxon>Fungi incertae sedis</taxon>
        <taxon>Zoopagomycota</taxon>
        <taxon>Kickxellomycotina</taxon>
        <taxon>Kickxellomycetes</taxon>
        <taxon>Kickxellales</taxon>
        <taxon>Kickxellaceae</taxon>
        <taxon>Linderina</taxon>
    </lineage>
</organism>
<comment type="caution">
    <text evidence="1">The sequence shown here is derived from an EMBL/GenBank/DDBJ whole genome shotgun (WGS) entry which is preliminary data.</text>
</comment>
<keyword evidence="2" id="KW-1185">Reference proteome</keyword>
<accession>A0ACC1JGJ0</accession>
<name>A0ACC1JGJ0_9FUNG</name>
<protein>
    <submittedName>
        <fullName evidence="1">Uncharacterized protein</fullName>
    </submittedName>
</protein>